<name>A0A2M8LH14_9BACT</name>
<dbReference type="AlphaFoldDB" id="A0A2M8LH14"/>
<evidence type="ECO:0000313" key="3">
    <source>
        <dbReference type="Proteomes" id="UP000231436"/>
    </source>
</evidence>
<evidence type="ECO:0000313" key="2">
    <source>
        <dbReference type="EMBL" id="PJE76741.1"/>
    </source>
</evidence>
<accession>A0A2M8LH14</accession>
<dbReference type="PROSITE" id="PS50206">
    <property type="entry name" value="RHODANESE_3"/>
    <property type="match status" value="1"/>
</dbReference>
<dbReference type="PANTHER" id="PTHR43031">
    <property type="entry name" value="FAD-DEPENDENT OXIDOREDUCTASE"/>
    <property type="match status" value="1"/>
</dbReference>
<sequence length="105" mass="11819">MKRISVQDLHNVLHDPEQMKTSILIDVRSPEEYFEGHIPGAHNKPLDKIALYKEALRAYDHVYVQCRTGGRSSAMCGVLDQAGFKEVYNVEGGITAWEMAGFPIE</sequence>
<reference evidence="3" key="1">
    <citation type="submission" date="2017-09" db="EMBL/GenBank/DDBJ databases">
        <title>Depth-based differentiation of microbial function through sediment-hosted aquifers and enrichment of novel symbionts in the deep terrestrial subsurface.</title>
        <authorList>
            <person name="Probst A.J."/>
            <person name="Ladd B."/>
            <person name="Jarett J.K."/>
            <person name="Geller-Mcgrath D.E."/>
            <person name="Sieber C.M.K."/>
            <person name="Emerson J.B."/>
            <person name="Anantharaman K."/>
            <person name="Thomas B.C."/>
            <person name="Malmstrom R."/>
            <person name="Stieglmeier M."/>
            <person name="Klingl A."/>
            <person name="Woyke T."/>
            <person name="Ryan C.M."/>
            <person name="Banfield J.F."/>
        </authorList>
    </citation>
    <scope>NUCLEOTIDE SEQUENCE [LARGE SCALE GENOMIC DNA]</scope>
</reference>
<protein>
    <submittedName>
        <fullName evidence="2">Rhodanese-like domain-containing protein</fullName>
    </submittedName>
</protein>
<dbReference type="Gene3D" id="3.40.250.10">
    <property type="entry name" value="Rhodanese-like domain"/>
    <property type="match status" value="1"/>
</dbReference>
<comment type="caution">
    <text evidence="2">The sequence shown here is derived from an EMBL/GenBank/DDBJ whole genome shotgun (WGS) entry which is preliminary data.</text>
</comment>
<dbReference type="SUPFAM" id="SSF52821">
    <property type="entry name" value="Rhodanese/Cell cycle control phosphatase"/>
    <property type="match status" value="1"/>
</dbReference>
<feature type="domain" description="Rhodanese" evidence="1">
    <location>
        <begin position="18"/>
        <end position="105"/>
    </location>
</feature>
<dbReference type="CDD" id="cd00158">
    <property type="entry name" value="RHOD"/>
    <property type="match status" value="1"/>
</dbReference>
<evidence type="ECO:0000259" key="1">
    <source>
        <dbReference type="PROSITE" id="PS50206"/>
    </source>
</evidence>
<dbReference type="Pfam" id="PF00581">
    <property type="entry name" value="Rhodanese"/>
    <property type="match status" value="1"/>
</dbReference>
<proteinExistence type="predicted"/>
<dbReference type="InterPro" id="IPR001763">
    <property type="entry name" value="Rhodanese-like_dom"/>
</dbReference>
<dbReference type="SMART" id="SM00450">
    <property type="entry name" value="RHOD"/>
    <property type="match status" value="1"/>
</dbReference>
<dbReference type="Proteomes" id="UP000231436">
    <property type="component" value="Unassembled WGS sequence"/>
</dbReference>
<dbReference type="InterPro" id="IPR050229">
    <property type="entry name" value="GlpE_sulfurtransferase"/>
</dbReference>
<dbReference type="EMBL" id="PFEU01000015">
    <property type="protein sequence ID" value="PJE76741.1"/>
    <property type="molecule type" value="Genomic_DNA"/>
</dbReference>
<dbReference type="InterPro" id="IPR036873">
    <property type="entry name" value="Rhodanese-like_dom_sf"/>
</dbReference>
<organism evidence="2 3">
    <name type="scientific">Candidatus Uhrbacteria bacterium CG10_big_fil_rev_8_21_14_0_10_48_16</name>
    <dbReference type="NCBI Taxonomy" id="1975038"/>
    <lineage>
        <taxon>Bacteria</taxon>
        <taxon>Candidatus Uhriibacteriota</taxon>
    </lineage>
</organism>
<gene>
    <name evidence="2" type="ORF">COV05_03180</name>
</gene>
<dbReference type="PANTHER" id="PTHR43031:SF1">
    <property type="entry name" value="PYRIDINE NUCLEOTIDE-DISULPHIDE OXIDOREDUCTASE"/>
    <property type="match status" value="1"/>
</dbReference>